<feature type="binding site" evidence="10">
    <location>
        <position position="126"/>
    </location>
    <ligand>
        <name>L-citrulline</name>
        <dbReference type="ChEBI" id="CHEBI:57743"/>
    </ligand>
</feature>
<evidence type="ECO:0000256" key="1">
    <source>
        <dbReference type="ARBA" id="ARBA00004967"/>
    </source>
</evidence>
<dbReference type="GO" id="GO:0005737">
    <property type="term" value="C:cytoplasm"/>
    <property type="evidence" value="ECO:0007669"/>
    <property type="project" value="UniProtKB-SubCell"/>
</dbReference>
<dbReference type="UniPathway" id="UPA00068">
    <property type="reaction ID" value="UER00113"/>
</dbReference>
<evidence type="ECO:0000256" key="2">
    <source>
        <dbReference type="ARBA" id="ARBA00011881"/>
    </source>
</evidence>
<keyword evidence="6 10" id="KW-0436">Ligase</keyword>
<evidence type="ECO:0000259" key="11">
    <source>
        <dbReference type="Pfam" id="PF00764"/>
    </source>
</evidence>
<evidence type="ECO:0000256" key="6">
    <source>
        <dbReference type="ARBA" id="ARBA00022598"/>
    </source>
</evidence>
<dbReference type="InterPro" id="IPR018223">
    <property type="entry name" value="Arginosuc_synth_CS"/>
</dbReference>
<dbReference type="GO" id="GO:0005524">
    <property type="term" value="F:ATP binding"/>
    <property type="evidence" value="ECO:0007669"/>
    <property type="project" value="UniProtKB-UniRule"/>
</dbReference>
<evidence type="ECO:0000256" key="7">
    <source>
        <dbReference type="ARBA" id="ARBA00022605"/>
    </source>
</evidence>
<feature type="domain" description="Arginosuccinate synthase-like N-terminal" evidence="11">
    <location>
        <begin position="5"/>
        <end position="163"/>
    </location>
</feature>
<dbReference type="PANTHER" id="PTHR11587">
    <property type="entry name" value="ARGININOSUCCINATE SYNTHASE"/>
    <property type="match status" value="1"/>
</dbReference>
<feature type="binding site" evidence="10">
    <location>
        <position position="259"/>
    </location>
    <ligand>
        <name>L-citrulline</name>
        <dbReference type="ChEBI" id="CHEBI:57743"/>
    </ligand>
</feature>
<keyword evidence="4 10" id="KW-0963">Cytoplasm</keyword>
<evidence type="ECO:0000256" key="9">
    <source>
        <dbReference type="ARBA" id="ARBA00022840"/>
    </source>
</evidence>
<dbReference type="PANTHER" id="PTHR11587:SF2">
    <property type="entry name" value="ARGININOSUCCINATE SYNTHASE"/>
    <property type="match status" value="1"/>
</dbReference>
<dbReference type="EMBL" id="AYZI01000012">
    <property type="protein sequence ID" value="KRM89819.1"/>
    <property type="molecule type" value="Genomic_DNA"/>
</dbReference>
<feature type="binding site" evidence="10">
    <location>
        <begin position="9"/>
        <end position="17"/>
    </location>
    <ligand>
        <name>ATP</name>
        <dbReference type="ChEBI" id="CHEBI:30616"/>
    </ligand>
</feature>
<dbReference type="GO" id="GO:0000053">
    <property type="term" value="P:argininosuccinate metabolic process"/>
    <property type="evidence" value="ECO:0007669"/>
    <property type="project" value="TreeGrafter"/>
</dbReference>
<proteinExistence type="inferred from homology"/>
<evidence type="ECO:0000256" key="8">
    <source>
        <dbReference type="ARBA" id="ARBA00022741"/>
    </source>
</evidence>
<dbReference type="Proteomes" id="UP000051586">
    <property type="component" value="Unassembled WGS sequence"/>
</dbReference>
<dbReference type="PATRIC" id="fig|1423745.4.peg.312"/>
<dbReference type="InterPro" id="IPR014729">
    <property type="entry name" value="Rossmann-like_a/b/a_fold"/>
</dbReference>
<comment type="caution">
    <text evidence="13">The sequence shown here is derived from an EMBL/GenBank/DDBJ whole genome shotgun (WGS) entry which is preliminary data.</text>
</comment>
<keyword evidence="9 10" id="KW-0067">ATP-binding</keyword>
<feature type="binding site" evidence="10">
    <location>
        <position position="86"/>
    </location>
    <ligand>
        <name>L-citrulline</name>
        <dbReference type="ChEBI" id="CHEBI:57743"/>
    </ligand>
</feature>
<name>A0A0R2CMY5_9LACO</name>
<evidence type="ECO:0000256" key="4">
    <source>
        <dbReference type="ARBA" id="ARBA00022490"/>
    </source>
</evidence>
<feature type="binding site" evidence="10">
    <location>
        <position position="122"/>
    </location>
    <ligand>
        <name>L-aspartate</name>
        <dbReference type="ChEBI" id="CHEBI:29991"/>
    </ligand>
</feature>
<dbReference type="InterPro" id="IPR048267">
    <property type="entry name" value="Arginosuc_syn_N"/>
</dbReference>
<dbReference type="InterPro" id="IPR024074">
    <property type="entry name" value="AS_cat/multimer_dom_body"/>
</dbReference>
<dbReference type="Pfam" id="PF00764">
    <property type="entry name" value="Arginosuc_synth"/>
    <property type="match status" value="1"/>
</dbReference>
<dbReference type="GO" id="GO:0004055">
    <property type="term" value="F:argininosuccinate synthase activity"/>
    <property type="evidence" value="ECO:0007669"/>
    <property type="project" value="UniProtKB-UniRule"/>
</dbReference>
<keyword evidence="8 10" id="KW-0547">Nucleotide-binding</keyword>
<accession>A0A0R2CMY5</accession>
<comment type="similarity">
    <text evidence="10">Belongs to the argininosuccinate synthase family. Type 1 subfamily.</text>
</comment>
<dbReference type="HAMAP" id="MF_00005">
    <property type="entry name" value="Arg_succ_synth_type1"/>
    <property type="match status" value="1"/>
</dbReference>
<feature type="binding site" evidence="10">
    <location>
        <position position="118"/>
    </location>
    <ligand>
        <name>L-aspartate</name>
        <dbReference type="ChEBI" id="CHEBI:29991"/>
    </ligand>
</feature>
<dbReference type="Gene3D" id="3.40.50.620">
    <property type="entry name" value="HUPs"/>
    <property type="match status" value="1"/>
</dbReference>
<evidence type="ECO:0000313" key="14">
    <source>
        <dbReference type="Proteomes" id="UP000051586"/>
    </source>
</evidence>
<gene>
    <name evidence="10" type="primary">argG</name>
    <name evidence="13" type="ORF">FC87_GL000302</name>
</gene>
<evidence type="ECO:0000256" key="10">
    <source>
        <dbReference type="HAMAP-Rule" id="MF_00005"/>
    </source>
</evidence>
<dbReference type="SUPFAM" id="SSF69864">
    <property type="entry name" value="Argininosuccinate synthetase, C-terminal domain"/>
    <property type="match status" value="1"/>
</dbReference>
<dbReference type="GO" id="GO:0006526">
    <property type="term" value="P:L-arginine biosynthetic process"/>
    <property type="evidence" value="ECO:0007669"/>
    <property type="project" value="UniProtKB-UniRule"/>
</dbReference>
<dbReference type="PROSITE" id="PS00565">
    <property type="entry name" value="ARGININOSUCCIN_SYN_2"/>
    <property type="match status" value="1"/>
</dbReference>
<comment type="subunit">
    <text evidence="2 10">Homotetramer.</text>
</comment>
<feature type="binding site" evidence="10">
    <location>
        <position position="174"/>
    </location>
    <ligand>
        <name>L-citrulline</name>
        <dbReference type="ChEBI" id="CHEBI:57743"/>
    </ligand>
</feature>
<dbReference type="InterPro" id="IPR023434">
    <property type="entry name" value="Arginosuc_synth_type_1_subfam"/>
</dbReference>
<dbReference type="InterPro" id="IPR048268">
    <property type="entry name" value="Arginosuc_syn_C"/>
</dbReference>
<dbReference type="InterPro" id="IPR001518">
    <property type="entry name" value="Arginosuc_synth"/>
</dbReference>
<feature type="binding site" evidence="10">
    <location>
        <position position="122"/>
    </location>
    <ligand>
        <name>L-citrulline</name>
        <dbReference type="ChEBI" id="CHEBI:57743"/>
    </ligand>
</feature>
<dbReference type="FunFam" id="3.40.50.620:FF:000038">
    <property type="entry name" value="Argininosuccinate synthase"/>
    <property type="match status" value="1"/>
</dbReference>
<dbReference type="EC" id="6.3.4.5" evidence="3 10"/>
<dbReference type="Pfam" id="PF20979">
    <property type="entry name" value="Arginosuc_syn_C"/>
    <property type="match status" value="1"/>
</dbReference>
<sequence>MTKKKVVLAYSGGLDTSVAIAWLTDQGYDVVACCVNVGEEKDADFIKEKALRVGAVSSYMINALDEYADQYLSVALQANARYEGVYPLVSALSRPLIAKKLVEIAQQENADAIAHGCTGKGNDQVRFEVAIHALAPDLDVLSPVRDWHWSREDEIDYAQEHQIDIPIDLDSPYSIDSNIWGRANEAGVLEDPWESAPEDAYAMTTPISKTPDQPTIIELEFYHGLPVKLDGKSASFANIIEKLNQVAGEHGIGRLDHIENRLVGIKSREIYETPGAAVLLAAHQELESLTFERELAHFKPIVEKQISELIYNGLWYSPLMESLRAFVISSQQCVNGIVKLKLFKGTVVVLGRKSVDSLYDKDLATYTSADAFDQVASKGFIKLWGLPTKVAAEVRLRNQQAGGAHEQ</sequence>
<dbReference type="PROSITE" id="PS00564">
    <property type="entry name" value="ARGININOSUCCIN_SYN_1"/>
    <property type="match status" value="1"/>
</dbReference>
<dbReference type="Gene3D" id="1.20.5.470">
    <property type="entry name" value="Single helix bin"/>
    <property type="match status" value="1"/>
</dbReference>
<evidence type="ECO:0000313" key="13">
    <source>
        <dbReference type="EMBL" id="KRM89819.1"/>
    </source>
</evidence>
<evidence type="ECO:0000256" key="3">
    <source>
        <dbReference type="ARBA" id="ARBA00012286"/>
    </source>
</evidence>
<dbReference type="AlphaFoldDB" id="A0A0R2CMY5"/>
<dbReference type="RefSeq" id="WP_054691104.1">
    <property type="nucleotide sequence ID" value="NZ_AYZI01000012.1"/>
</dbReference>
<feature type="domain" description="Arginosuccinate synthase C-terminal" evidence="12">
    <location>
        <begin position="173"/>
        <end position="390"/>
    </location>
</feature>
<reference evidence="13 14" key="1">
    <citation type="journal article" date="2015" name="Genome Announc.">
        <title>Expanding the biotechnology potential of lactobacilli through comparative genomics of 213 strains and associated genera.</title>
        <authorList>
            <person name="Sun Z."/>
            <person name="Harris H.M."/>
            <person name="McCann A."/>
            <person name="Guo C."/>
            <person name="Argimon S."/>
            <person name="Zhang W."/>
            <person name="Yang X."/>
            <person name="Jeffery I.B."/>
            <person name="Cooney J.C."/>
            <person name="Kagawa T.F."/>
            <person name="Liu W."/>
            <person name="Song Y."/>
            <person name="Salvetti E."/>
            <person name="Wrobel A."/>
            <person name="Rasinkangas P."/>
            <person name="Parkhill J."/>
            <person name="Rea M.C."/>
            <person name="O'Sullivan O."/>
            <person name="Ritari J."/>
            <person name="Douillard F.P."/>
            <person name="Paul Ross R."/>
            <person name="Yang R."/>
            <person name="Briner A.E."/>
            <person name="Felis G.E."/>
            <person name="de Vos W.M."/>
            <person name="Barrangou R."/>
            <person name="Klaenhammer T.R."/>
            <person name="Caufield P.W."/>
            <person name="Cui Y."/>
            <person name="Zhang H."/>
            <person name="O'Toole P.W."/>
        </authorList>
    </citation>
    <scope>NUCLEOTIDE SEQUENCE [LARGE SCALE GENOMIC DNA]</scope>
    <source>
        <strain evidence="13 14">DSM 22689</strain>
    </source>
</reference>
<comment type="catalytic activity">
    <reaction evidence="10">
        <text>L-citrulline + L-aspartate + ATP = 2-(N(omega)-L-arginino)succinate + AMP + diphosphate + H(+)</text>
        <dbReference type="Rhea" id="RHEA:10932"/>
        <dbReference type="ChEBI" id="CHEBI:15378"/>
        <dbReference type="ChEBI" id="CHEBI:29991"/>
        <dbReference type="ChEBI" id="CHEBI:30616"/>
        <dbReference type="ChEBI" id="CHEBI:33019"/>
        <dbReference type="ChEBI" id="CHEBI:57472"/>
        <dbReference type="ChEBI" id="CHEBI:57743"/>
        <dbReference type="ChEBI" id="CHEBI:456215"/>
        <dbReference type="EC" id="6.3.4.5"/>
    </reaction>
</comment>
<feature type="binding site" evidence="10">
    <location>
        <position position="271"/>
    </location>
    <ligand>
        <name>L-citrulline</name>
        <dbReference type="ChEBI" id="CHEBI:57743"/>
    </ligand>
</feature>
<feature type="binding site" evidence="10">
    <location>
        <position position="116"/>
    </location>
    <ligand>
        <name>ATP</name>
        <dbReference type="ChEBI" id="CHEBI:30616"/>
    </ligand>
</feature>
<dbReference type="NCBIfam" id="TIGR00032">
    <property type="entry name" value="argG"/>
    <property type="match status" value="1"/>
</dbReference>
<dbReference type="CDD" id="cd01999">
    <property type="entry name" value="ASS"/>
    <property type="match status" value="1"/>
</dbReference>
<dbReference type="SUPFAM" id="SSF52402">
    <property type="entry name" value="Adenine nucleotide alpha hydrolases-like"/>
    <property type="match status" value="1"/>
</dbReference>
<comment type="pathway">
    <text evidence="1 10">Amino-acid biosynthesis; L-arginine biosynthesis; L-arginine from L-ornithine and carbamoyl phosphate: step 2/3.</text>
</comment>
<comment type="caution">
    <text evidence="10">Lacks conserved residue(s) required for the propagation of feature annotation.</text>
</comment>
<keyword evidence="7 10" id="KW-0028">Amino-acid biosynthesis</keyword>
<dbReference type="GO" id="GO:0000050">
    <property type="term" value="P:urea cycle"/>
    <property type="evidence" value="ECO:0007669"/>
    <property type="project" value="TreeGrafter"/>
</dbReference>
<protein>
    <recommendedName>
        <fullName evidence="3 10">Argininosuccinate synthase</fullName>
        <ecNumber evidence="3 10">6.3.4.5</ecNumber>
    </recommendedName>
    <alternativeName>
        <fullName evidence="10">Citrulline--aspartate ligase</fullName>
    </alternativeName>
</protein>
<dbReference type="FunFam" id="3.90.1260.10:FF:000007">
    <property type="entry name" value="Argininosuccinate synthase"/>
    <property type="match status" value="1"/>
</dbReference>
<dbReference type="NCBIfam" id="NF001770">
    <property type="entry name" value="PRK00509.1"/>
    <property type="match status" value="1"/>
</dbReference>
<evidence type="ECO:0000259" key="12">
    <source>
        <dbReference type="Pfam" id="PF20979"/>
    </source>
</evidence>
<dbReference type="STRING" id="1423745.GCA_001311215_01966"/>
<feature type="binding site" evidence="10">
    <location>
        <position position="123"/>
    </location>
    <ligand>
        <name>L-aspartate</name>
        <dbReference type="ChEBI" id="CHEBI:29991"/>
    </ligand>
</feature>
<comment type="subcellular location">
    <subcellularLocation>
        <location evidence="10">Cytoplasm</location>
    </subcellularLocation>
</comment>
<keyword evidence="5 10" id="KW-0055">Arginine biosynthesis</keyword>
<evidence type="ECO:0000256" key="5">
    <source>
        <dbReference type="ARBA" id="ARBA00022571"/>
    </source>
</evidence>
<dbReference type="Gene3D" id="3.90.1260.10">
    <property type="entry name" value="Argininosuccinate synthetase, chain A, domain 2"/>
    <property type="match status" value="1"/>
</dbReference>
<organism evidence="13 14">
    <name type="scientific">Fructilactobacillus florum DSM 22689 = JCM 16035</name>
    <dbReference type="NCBI Taxonomy" id="1423745"/>
    <lineage>
        <taxon>Bacteria</taxon>
        <taxon>Bacillati</taxon>
        <taxon>Bacillota</taxon>
        <taxon>Bacilli</taxon>
        <taxon>Lactobacillales</taxon>
        <taxon>Lactobacillaceae</taxon>
        <taxon>Fructilactobacillus</taxon>
    </lineage>
</organism>